<protein>
    <submittedName>
        <fullName evidence="1">Uncharacterized protein</fullName>
    </submittedName>
</protein>
<reference evidence="1" key="1">
    <citation type="submission" date="2019-08" db="EMBL/GenBank/DDBJ databases">
        <authorList>
            <person name="Kucharzyk K."/>
            <person name="Murdoch R.W."/>
            <person name="Higgins S."/>
            <person name="Loffler F."/>
        </authorList>
    </citation>
    <scope>NUCLEOTIDE SEQUENCE</scope>
</reference>
<evidence type="ECO:0000313" key="1">
    <source>
        <dbReference type="EMBL" id="MPM18475.1"/>
    </source>
</evidence>
<sequence length="171" mass="18469">MRGGGQLRAGAAHPLDNCHSQRRALHRVRSRAQFVEQYKGPPVRLLENLNNAGHVGGEGGQALLDALLVSHVRQHPLVYGNLAPRRRRNVQPALGHQCQKAQRFQADGLSAGVGAGDDQRVEAVADFNIDGHGLCPVQQRMAGLAKDHGPIPPQLRAHAVQLIGELAPREN</sequence>
<organism evidence="1">
    <name type="scientific">bioreactor metagenome</name>
    <dbReference type="NCBI Taxonomy" id="1076179"/>
    <lineage>
        <taxon>unclassified sequences</taxon>
        <taxon>metagenomes</taxon>
        <taxon>ecological metagenomes</taxon>
    </lineage>
</organism>
<comment type="caution">
    <text evidence="1">The sequence shown here is derived from an EMBL/GenBank/DDBJ whole genome shotgun (WGS) entry which is preliminary data.</text>
</comment>
<dbReference type="EMBL" id="VSSQ01002991">
    <property type="protein sequence ID" value="MPM18475.1"/>
    <property type="molecule type" value="Genomic_DNA"/>
</dbReference>
<accession>A0A644XQR7</accession>
<proteinExistence type="predicted"/>
<gene>
    <name evidence="1" type="ORF">SDC9_64886</name>
</gene>
<name>A0A644XQR7_9ZZZZ</name>
<dbReference type="AlphaFoldDB" id="A0A644XQR7"/>